<evidence type="ECO:0000313" key="1">
    <source>
        <dbReference type="EMBL" id="KAF6296103.1"/>
    </source>
</evidence>
<gene>
    <name evidence="1" type="ORF">mMyoMyo1_009211</name>
</gene>
<proteinExistence type="predicted"/>
<dbReference type="AlphaFoldDB" id="A0A7J7T6S3"/>
<dbReference type="EMBL" id="JABWUV010000017">
    <property type="protein sequence ID" value="KAF6296103.1"/>
    <property type="molecule type" value="Genomic_DNA"/>
</dbReference>
<dbReference type="Proteomes" id="UP000527355">
    <property type="component" value="Unassembled WGS sequence"/>
</dbReference>
<organism evidence="1 2">
    <name type="scientific">Myotis myotis</name>
    <name type="common">Greater mouse-eared bat</name>
    <name type="synonym">Vespertilio myotis</name>
    <dbReference type="NCBI Taxonomy" id="51298"/>
    <lineage>
        <taxon>Eukaryota</taxon>
        <taxon>Metazoa</taxon>
        <taxon>Chordata</taxon>
        <taxon>Craniata</taxon>
        <taxon>Vertebrata</taxon>
        <taxon>Euteleostomi</taxon>
        <taxon>Mammalia</taxon>
        <taxon>Eutheria</taxon>
        <taxon>Laurasiatheria</taxon>
        <taxon>Chiroptera</taxon>
        <taxon>Yangochiroptera</taxon>
        <taxon>Vespertilionidae</taxon>
        <taxon>Myotis</taxon>
    </lineage>
</organism>
<reference evidence="1 2" key="1">
    <citation type="journal article" date="2020" name="Nature">
        <title>Six reference-quality genomes reveal evolution of bat adaptations.</title>
        <authorList>
            <person name="Jebb D."/>
            <person name="Huang Z."/>
            <person name="Pippel M."/>
            <person name="Hughes G.M."/>
            <person name="Lavrichenko K."/>
            <person name="Devanna P."/>
            <person name="Winkler S."/>
            <person name="Jermiin L.S."/>
            <person name="Skirmuntt E.C."/>
            <person name="Katzourakis A."/>
            <person name="Burkitt-Gray L."/>
            <person name="Ray D.A."/>
            <person name="Sullivan K.A.M."/>
            <person name="Roscito J.G."/>
            <person name="Kirilenko B.M."/>
            <person name="Davalos L.M."/>
            <person name="Corthals A.P."/>
            <person name="Power M.L."/>
            <person name="Jones G."/>
            <person name="Ransome R.D."/>
            <person name="Dechmann D.K.N."/>
            <person name="Locatelli A.G."/>
            <person name="Puechmaille S.J."/>
            <person name="Fedrigo O."/>
            <person name="Jarvis E.D."/>
            <person name="Hiller M."/>
            <person name="Vernes S.C."/>
            <person name="Myers E.W."/>
            <person name="Teeling E.C."/>
        </authorList>
    </citation>
    <scope>NUCLEOTIDE SEQUENCE [LARGE SCALE GENOMIC DNA]</scope>
    <source>
        <strain evidence="1">MMyoMyo1</strain>
        <tissue evidence="1">Flight muscle</tissue>
    </source>
</reference>
<accession>A0A7J7T6S3</accession>
<evidence type="ECO:0000313" key="2">
    <source>
        <dbReference type="Proteomes" id="UP000527355"/>
    </source>
</evidence>
<protein>
    <submittedName>
        <fullName evidence="1">Uncharacterized protein</fullName>
    </submittedName>
</protein>
<name>A0A7J7T6S3_MYOMY</name>
<sequence length="139" mass="15730">MVTKKVQSPSWFGSVDRASACRPKGPGFDSGQGHVPWLQAPPRPGPWLELMQEATNRCVSLTSMFLSVFPSLFHSLSKSMEKYSRVRINKTTTTREVQSRCWNSVPRLSLFVCIFDLSLFMRQFLSSVLPVMPQCSLTK</sequence>
<keyword evidence="2" id="KW-1185">Reference proteome</keyword>
<comment type="caution">
    <text evidence="1">The sequence shown here is derived from an EMBL/GenBank/DDBJ whole genome shotgun (WGS) entry which is preliminary data.</text>
</comment>